<dbReference type="Pfam" id="PF03851">
    <property type="entry name" value="UvdE"/>
    <property type="match status" value="1"/>
</dbReference>
<comment type="caution">
    <text evidence="7">The sequence shown here is derived from an EMBL/GenBank/DDBJ whole genome shotgun (WGS) entry which is preliminary data.</text>
</comment>
<reference evidence="7" key="1">
    <citation type="submission" date="2020-10" db="EMBL/GenBank/DDBJ databases">
        <authorList>
            <person name="Gilroy R."/>
        </authorList>
    </citation>
    <scope>NUCLEOTIDE SEQUENCE</scope>
    <source>
        <strain evidence="7">CHK193-30670</strain>
    </source>
</reference>
<keyword evidence="2 7" id="KW-0255">Endonuclease</keyword>
<reference evidence="7" key="2">
    <citation type="journal article" date="2021" name="PeerJ">
        <title>Extensive microbial diversity within the chicken gut microbiome revealed by metagenomics and culture.</title>
        <authorList>
            <person name="Gilroy R."/>
            <person name="Ravi A."/>
            <person name="Getino M."/>
            <person name="Pursley I."/>
            <person name="Horton D.L."/>
            <person name="Alikhan N.F."/>
            <person name="Baker D."/>
            <person name="Gharbi K."/>
            <person name="Hall N."/>
            <person name="Watson M."/>
            <person name="Adriaenssens E.M."/>
            <person name="Foster-Nyarko E."/>
            <person name="Jarju S."/>
            <person name="Secka A."/>
            <person name="Antonio M."/>
            <person name="Oren A."/>
            <person name="Chaudhuri R.R."/>
            <person name="La Ragione R."/>
            <person name="Hildebrand F."/>
            <person name="Pallen M.J."/>
        </authorList>
    </citation>
    <scope>NUCLEOTIDE SEQUENCE</scope>
    <source>
        <strain evidence="7">CHK193-30670</strain>
    </source>
</reference>
<gene>
    <name evidence="7" type="primary">uvsE</name>
    <name evidence="7" type="ORF">IAB68_05925</name>
</gene>
<name>A0A9D1IP40_9FIRM</name>
<keyword evidence="5" id="KW-0378">Hydrolase</keyword>
<keyword evidence="1" id="KW-0540">Nuclease</keyword>
<accession>A0A9D1IP40</accession>
<sequence>MKVRLGYVAISKALDITTSSTITYTNYVNKGYDTKKLLEITKNNINALKEIMIYNVKNNIHFYRLTSKLVPLATHDKVSFNYITPFLNEYKEIGKIINDNNIRVDTHPEEYAVLNSMDKKIVKNTFEILEYHYKILNALNINNPIIILHVGSMAGGKKASITRFINNFNKLPDHIKKCIAVENDDKTYNIKDVLYLCKKINVPMVLDYHHYVCNNDGEKIENYINDILNTWKNNNAKFHFSSPKSMLKKEFRSHHDYVNPNDFIKFIELLKSYNKDVDIMLEAKAKDDALSRLARQLKYKTNYQFINDGTFIV</sequence>
<protein>
    <submittedName>
        <fullName evidence="7">UV DNA damage repair endonuclease UvsE</fullName>
    </submittedName>
</protein>
<dbReference type="InterPro" id="IPR036237">
    <property type="entry name" value="Xyl_isomerase-like_sf"/>
</dbReference>
<dbReference type="NCBIfam" id="TIGR00629">
    <property type="entry name" value="uvde"/>
    <property type="match status" value="1"/>
</dbReference>
<keyword evidence="4" id="KW-0228">DNA excision</keyword>
<evidence type="ECO:0000256" key="4">
    <source>
        <dbReference type="ARBA" id="ARBA00022769"/>
    </source>
</evidence>
<dbReference type="GO" id="GO:0016787">
    <property type="term" value="F:hydrolase activity"/>
    <property type="evidence" value="ECO:0007669"/>
    <property type="project" value="UniProtKB-KW"/>
</dbReference>
<dbReference type="AlphaFoldDB" id="A0A9D1IP40"/>
<dbReference type="SUPFAM" id="SSF51658">
    <property type="entry name" value="Xylose isomerase-like"/>
    <property type="match status" value="1"/>
</dbReference>
<dbReference type="PANTHER" id="PTHR31290">
    <property type="entry name" value="UV-DAMAGE ENDONUCLEASE"/>
    <property type="match status" value="1"/>
</dbReference>
<evidence type="ECO:0000256" key="6">
    <source>
        <dbReference type="ARBA" id="ARBA00023204"/>
    </source>
</evidence>
<dbReference type="PANTHER" id="PTHR31290:SF5">
    <property type="entry name" value="UV-DAMAGE ENDONUCLEASE"/>
    <property type="match status" value="1"/>
</dbReference>
<dbReference type="GO" id="GO:0009411">
    <property type="term" value="P:response to UV"/>
    <property type="evidence" value="ECO:0007669"/>
    <property type="project" value="InterPro"/>
</dbReference>
<keyword evidence="3" id="KW-0227">DNA damage</keyword>
<dbReference type="GO" id="GO:0004519">
    <property type="term" value="F:endonuclease activity"/>
    <property type="evidence" value="ECO:0007669"/>
    <property type="project" value="UniProtKB-KW"/>
</dbReference>
<dbReference type="GO" id="GO:0006289">
    <property type="term" value="P:nucleotide-excision repair"/>
    <property type="evidence" value="ECO:0007669"/>
    <property type="project" value="InterPro"/>
</dbReference>
<proteinExistence type="predicted"/>
<evidence type="ECO:0000256" key="2">
    <source>
        <dbReference type="ARBA" id="ARBA00022759"/>
    </source>
</evidence>
<dbReference type="EMBL" id="DVMT01000059">
    <property type="protein sequence ID" value="HIU40817.1"/>
    <property type="molecule type" value="Genomic_DNA"/>
</dbReference>
<organism evidence="7 8">
    <name type="scientific">Candidatus Aphodocola excrementigallinarum</name>
    <dbReference type="NCBI Taxonomy" id="2840670"/>
    <lineage>
        <taxon>Bacteria</taxon>
        <taxon>Bacillati</taxon>
        <taxon>Bacillota</taxon>
        <taxon>Bacilli</taxon>
        <taxon>Candidatus Aphodocola</taxon>
    </lineage>
</organism>
<evidence type="ECO:0000313" key="7">
    <source>
        <dbReference type="EMBL" id="HIU40817.1"/>
    </source>
</evidence>
<evidence type="ECO:0000256" key="5">
    <source>
        <dbReference type="ARBA" id="ARBA00022801"/>
    </source>
</evidence>
<dbReference type="InterPro" id="IPR004601">
    <property type="entry name" value="UvdE"/>
</dbReference>
<dbReference type="Proteomes" id="UP000824074">
    <property type="component" value="Unassembled WGS sequence"/>
</dbReference>
<keyword evidence="6" id="KW-0234">DNA repair</keyword>
<evidence type="ECO:0000256" key="3">
    <source>
        <dbReference type="ARBA" id="ARBA00022763"/>
    </source>
</evidence>
<dbReference type="Gene3D" id="3.20.20.150">
    <property type="entry name" value="Divalent-metal-dependent TIM barrel enzymes"/>
    <property type="match status" value="1"/>
</dbReference>
<evidence type="ECO:0000256" key="1">
    <source>
        <dbReference type="ARBA" id="ARBA00022722"/>
    </source>
</evidence>
<evidence type="ECO:0000313" key="8">
    <source>
        <dbReference type="Proteomes" id="UP000824074"/>
    </source>
</evidence>